<dbReference type="GO" id="GO:0050829">
    <property type="term" value="P:defense response to Gram-negative bacterium"/>
    <property type="evidence" value="ECO:0007669"/>
    <property type="project" value="UniProtKB-UniRule"/>
</dbReference>
<keyword evidence="13 14" id="KW-0732">Signal</keyword>
<organism evidence="17 18">
    <name type="scientific">Denticeps clupeoides</name>
    <name type="common">denticle herring</name>
    <dbReference type="NCBI Taxonomy" id="299321"/>
    <lineage>
        <taxon>Eukaryota</taxon>
        <taxon>Metazoa</taxon>
        <taxon>Chordata</taxon>
        <taxon>Craniata</taxon>
        <taxon>Vertebrata</taxon>
        <taxon>Euteleostomi</taxon>
        <taxon>Actinopterygii</taxon>
        <taxon>Neopterygii</taxon>
        <taxon>Teleostei</taxon>
        <taxon>Clupei</taxon>
        <taxon>Clupeiformes</taxon>
        <taxon>Denticipitoidei</taxon>
        <taxon>Denticipitidae</taxon>
        <taxon>Denticeps</taxon>
    </lineage>
</organism>
<dbReference type="InterPro" id="IPR030675">
    <property type="entry name" value="BPI/LBP"/>
</dbReference>
<dbReference type="InterPro" id="IPR001124">
    <property type="entry name" value="Lipid-bd_serum_glycop_C"/>
</dbReference>
<feature type="signal peptide" evidence="14">
    <location>
        <begin position="1"/>
        <end position="20"/>
    </location>
</feature>
<dbReference type="InterPro" id="IPR032942">
    <property type="entry name" value="BPI/LBP/Plunc"/>
</dbReference>
<reference evidence="17" key="3">
    <citation type="submission" date="2025-09" db="UniProtKB">
        <authorList>
            <consortium name="Ensembl"/>
        </authorList>
    </citation>
    <scope>IDENTIFICATION</scope>
</reference>
<evidence type="ECO:0000256" key="4">
    <source>
        <dbReference type="ARBA" id="ARBA00022525"/>
    </source>
</evidence>
<dbReference type="CDD" id="cd00025">
    <property type="entry name" value="BPI1"/>
    <property type="match status" value="1"/>
</dbReference>
<feature type="chain" id="PRO_5044273581" description="Bactericidal permeability-increasing protein" evidence="14">
    <location>
        <begin position="21"/>
        <end position="475"/>
    </location>
</feature>
<feature type="disulfide bond" evidence="12">
    <location>
        <begin position="155"/>
        <end position="194"/>
    </location>
</feature>
<keyword evidence="5 13" id="KW-0929">Antimicrobial</keyword>
<dbReference type="Gene3D" id="3.15.10.10">
    <property type="entry name" value="Bactericidal permeability-increasing protein, domain 1"/>
    <property type="match status" value="1"/>
</dbReference>
<evidence type="ECO:0000256" key="10">
    <source>
        <dbReference type="ARBA" id="ARBA00023180"/>
    </source>
</evidence>
<keyword evidence="7 13" id="KW-0391">Immunity</keyword>
<evidence type="ECO:0000259" key="15">
    <source>
        <dbReference type="SMART" id="SM00328"/>
    </source>
</evidence>
<keyword evidence="10 13" id="KW-0325">Glycoprotein</keyword>
<evidence type="ECO:0000256" key="14">
    <source>
        <dbReference type="SAM" id="SignalP"/>
    </source>
</evidence>
<dbReference type="PANTHER" id="PTHR10504">
    <property type="entry name" value="BACTERICIDAL PERMEABILITY-INCREASING BPI PROTEIN-RELATED"/>
    <property type="match status" value="1"/>
</dbReference>
<dbReference type="PANTHER" id="PTHR10504:SF84">
    <property type="entry name" value="BACTERICIDAL PERMEABILITY-INCREASING PROTEIN"/>
    <property type="match status" value="1"/>
</dbReference>
<dbReference type="SUPFAM" id="SSF55394">
    <property type="entry name" value="Bactericidal permeability-increasing protein, BPI"/>
    <property type="match status" value="2"/>
</dbReference>
<keyword evidence="9 12" id="KW-1015">Disulfide bond</keyword>
<accession>A0AAY4ENE9</accession>
<keyword evidence="8 13" id="KW-0044">Antibiotic</keyword>
<dbReference type="InterPro" id="IPR017943">
    <property type="entry name" value="Bactericidal_perm-incr_a/b_dom"/>
</dbReference>
<dbReference type="GeneTree" id="ENSGT01150000286994"/>
<dbReference type="Pfam" id="PF01273">
    <property type="entry name" value="LBP_BPI_CETP"/>
    <property type="match status" value="1"/>
</dbReference>
<evidence type="ECO:0000256" key="13">
    <source>
        <dbReference type="RuleBase" id="RU369039"/>
    </source>
</evidence>
<keyword evidence="4 13" id="KW-0964">Secreted</keyword>
<evidence type="ECO:0000256" key="3">
    <source>
        <dbReference type="ARBA" id="ARBA00017827"/>
    </source>
</evidence>
<sequence>MPMSLWRVLALLMLLPATQTTNAGVKVRITQKGLDYGRQIAIATLLEKLKTIKVPDLSGAEKVSPIGKVQYSLTGIQITALGLPKSAVGLVPGTGISLSIGQAYIRMHGNWKVQYLHIVKDSGSFDLFVNGLAITSGIGLKSDETGRPEVNIASCADSISSASVKFRGGASWLYSLFSSYIDKAIRDTLQKQICPLVAAGISEVNPHLKTLNVLAKVDKYAVVEYSMVQSPVITQSSIDFSLKGEFYSIGKRKEPPFSAKTFSLPPLASNMLYIGVSEFTANSAGFTYNNAGALSLFITDDMIPPSSPIRLNTRTFGAFIPQIAKRYPRMMMKLLVKMVKAPSITFQQNITTIQASGTITAYAIQPNTTLSPLFILNVGVSFSSLVYVTGVKLSGTVSLNKMDMTLGQSYVGPFQVKSLDKIVLMVLKMVVIPKVNARLQQGFPLPSIGKMNLVNTRVQVLKDFMLIGTDVQFTG</sequence>
<evidence type="ECO:0000256" key="7">
    <source>
        <dbReference type="ARBA" id="ARBA00022859"/>
    </source>
</evidence>
<dbReference type="Proteomes" id="UP000694580">
    <property type="component" value="Chromosome 12"/>
</dbReference>
<dbReference type="Gene3D" id="3.15.20.10">
    <property type="entry name" value="Bactericidal permeability-increasing protein, domain 2"/>
    <property type="match status" value="1"/>
</dbReference>
<comment type="domain">
    <text evidence="13">The N-terminal region may be exposed to the interior of the granule, whereas the C-terminal portion may be embedded in the membrane. During phagocytosis and degranulation, proteases may be released and activated and cleave BPI at the junction of the N- and C-terminal portions of the molecule, providing controlled release of the N-terminal antibacterial fragment when bacteria are ingested.</text>
</comment>
<evidence type="ECO:0000256" key="5">
    <source>
        <dbReference type="ARBA" id="ARBA00022529"/>
    </source>
</evidence>
<evidence type="ECO:0000256" key="9">
    <source>
        <dbReference type="ARBA" id="ARBA00023157"/>
    </source>
</evidence>
<gene>
    <name evidence="17" type="primary">LOC114800851</name>
</gene>
<keyword evidence="18" id="KW-1185">Reference proteome</keyword>
<protein>
    <recommendedName>
        <fullName evidence="3 13">Bactericidal permeability-increasing protein</fullName>
        <shortName evidence="13">BPI</shortName>
    </recommendedName>
</protein>
<evidence type="ECO:0000256" key="1">
    <source>
        <dbReference type="ARBA" id="ARBA00004613"/>
    </source>
</evidence>
<evidence type="ECO:0000313" key="17">
    <source>
        <dbReference type="Ensembl" id="ENSDCDP00010058721.1"/>
    </source>
</evidence>
<feature type="domain" description="Lipid-binding serum glycoprotein C-terminal" evidence="16">
    <location>
        <begin position="266"/>
        <end position="469"/>
    </location>
</feature>
<dbReference type="PIRSF" id="PIRSF002417">
    <property type="entry name" value="Lipid_binding_protein"/>
    <property type="match status" value="1"/>
</dbReference>
<dbReference type="GO" id="GO:0008289">
    <property type="term" value="F:lipid binding"/>
    <property type="evidence" value="ECO:0007669"/>
    <property type="project" value="InterPro"/>
</dbReference>
<dbReference type="Pfam" id="PF02886">
    <property type="entry name" value="LBP_BPI_CETP_C"/>
    <property type="match status" value="1"/>
</dbReference>
<evidence type="ECO:0000313" key="18">
    <source>
        <dbReference type="Proteomes" id="UP000694580"/>
    </source>
</evidence>
<dbReference type="GO" id="GO:0005615">
    <property type="term" value="C:extracellular space"/>
    <property type="evidence" value="ECO:0007669"/>
    <property type="project" value="UniProtKB-UniRule"/>
</dbReference>
<dbReference type="FunFam" id="3.15.10.10:FF:000001">
    <property type="entry name" value="phospholipid transfer protein-like"/>
    <property type="match status" value="1"/>
</dbReference>
<comment type="function">
    <text evidence="13">The cytotoxic action of BPI is limited to many species of Gram-negative bacteria; this specificity may be explained by a strong affinity of the very basic N-terminal half for the negatively charged lipopolysaccharides that are unique to the Gram-negative bacterial outer envelope.</text>
</comment>
<evidence type="ECO:0000256" key="8">
    <source>
        <dbReference type="ARBA" id="ARBA00023022"/>
    </source>
</evidence>
<evidence type="ECO:0000256" key="6">
    <source>
        <dbReference type="ARBA" id="ARBA00022588"/>
    </source>
</evidence>
<name>A0AAY4ENE9_9TELE</name>
<keyword evidence="6 13" id="KW-0399">Innate immunity</keyword>
<comment type="subunit">
    <text evidence="11 13">Monomer. Homodimer; disulfide-linked.</text>
</comment>
<proteinExistence type="inferred from homology"/>
<dbReference type="GO" id="GO:0045087">
    <property type="term" value="P:innate immune response"/>
    <property type="evidence" value="ECO:0007669"/>
    <property type="project" value="UniProtKB-UniRule"/>
</dbReference>
<reference evidence="17 18" key="1">
    <citation type="submission" date="2020-06" db="EMBL/GenBank/DDBJ databases">
        <authorList>
            <consortium name="Wellcome Sanger Institute Data Sharing"/>
        </authorList>
    </citation>
    <scope>NUCLEOTIDE SEQUENCE [LARGE SCALE GENOMIC DNA]</scope>
</reference>
<comment type="domain">
    <text evidence="13">The N- and C-terminal barrels adopt an identical fold despite having only 13% of conserved residues.</text>
</comment>
<evidence type="ECO:0000259" key="16">
    <source>
        <dbReference type="SMART" id="SM00329"/>
    </source>
</evidence>
<comment type="subcellular location">
    <subcellularLocation>
        <location evidence="1 13">Secreted</location>
    </subcellularLocation>
</comment>
<comment type="similarity">
    <text evidence="2">Belongs to the BPI/LBP/Plunc superfamily. BPI/LBP family.</text>
</comment>
<feature type="domain" description="Lipid-binding serum glycoprotein N-terminal" evidence="15">
    <location>
        <begin position="28"/>
        <end position="251"/>
    </location>
</feature>
<dbReference type="FunFam" id="3.15.20.10:FF:000001">
    <property type="entry name" value="Phospholipid transfer protein"/>
    <property type="match status" value="1"/>
</dbReference>
<dbReference type="SMART" id="SM00329">
    <property type="entry name" value="BPI2"/>
    <property type="match status" value="1"/>
</dbReference>
<dbReference type="Ensembl" id="ENSDCDT00010069426.1">
    <property type="protein sequence ID" value="ENSDCDP00010058721.1"/>
    <property type="gene ID" value="ENSDCDG00010032943.1"/>
</dbReference>
<dbReference type="InterPro" id="IPR017942">
    <property type="entry name" value="Lipid-bd_serum_glycop_N"/>
</dbReference>
<dbReference type="AlphaFoldDB" id="A0AAY4ENE9"/>
<reference evidence="17" key="2">
    <citation type="submission" date="2025-08" db="UniProtKB">
        <authorList>
            <consortium name="Ensembl"/>
        </authorList>
    </citation>
    <scope>IDENTIFICATION</scope>
</reference>
<evidence type="ECO:0000256" key="11">
    <source>
        <dbReference type="ARBA" id="ARBA00025943"/>
    </source>
</evidence>
<evidence type="ECO:0000256" key="12">
    <source>
        <dbReference type="PIRSR" id="PIRSR002417-50"/>
    </source>
</evidence>
<dbReference type="SMART" id="SM00328">
    <property type="entry name" value="BPI1"/>
    <property type="match status" value="1"/>
</dbReference>
<evidence type="ECO:0000256" key="2">
    <source>
        <dbReference type="ARBA" id="ARBA00007292"/>
    </source>
</evidence>